<comment type="caution">
    <text evidence="1">The sequence shown here is derived from an EMBL/GenBank/DDBJ whole genome shotgun (WGS) entry which is preliminary data.</text>
</comment>
<evidence type="ECO:0000313" key="2">
    <source>
        <dbReference type="Proteomes" id="UP001152531"/>
    </source>
</evidence>
<sequence length="403" mass="45597">MRLSNNLLEAVRGLSLMDKLLPLLIILSMILGILLSVYVPSTRHAFEGTEIVGVSLPLAFGLIVMIIPPLCKVEWENFFKFFRSDKYLKPILWSLVINWIICPFLMFGLAWLTLFDQEEYRRGIIMIGLARCIAMVLIWNEISDGDSTLCAVIVLVNSLLQIVLYAPYQIFFCYTITGSSPNDIDANVSYELVARSVAFFLGIPLLIGVVVRFLGKFTMGAKYETKVLPIVGPWALIGLLYTIIVIFIEKGNDFIKDIGSALRCFIPLVIYFLITWFGTFYFMRWKLGRKTVTSETTELLCGCELQKEKNVNKDKWEAYCSAKYSEVITQTFTASSNNFELSLAISISLYGSGSKESIAATFGPLLEVPILLGLCFVARYLKFKYLWIDVDMEEDIDLGEETN</sequence>
<protein>
    <submittedName>
        <fullName evidence="1">Arsenical-resistance protein 3</fullName>
    </submittedName>
</protein>
<organism evidence="1 2">
    <name type="scientific">[Candida] jaroonii</name>
    <dbReference type="NCBI Taxonomy" id="467808"/>
    <lineage>
        <taxon>Eukaryota</taxon>
        <taxon>Fungi</taxon>
        <taxon>Dikarya</taxon>
        <taxon>Ascomycota</taxon>
        <taxon>Saccharomycotina</taxon>
        <taxon>Pichiomycetes</taxon>
        <taxon>Debaryomycetaceae</taxon>
        <taxon>Yamadazyma</taxon>
    </lineage>
</organism>
<dbReference type="Proteomes" id="UP001152531">
    <property type="component" value="Unassembled WGS sequence"/>
</dbReference>
<reference evidence="1" key="1">
    <citation type="submission" date="2022-06" db="EMBL/GenBank/DDBJ databases">
        <authorList>
            <person name="Legras J.-L."/>
            <person name="Devillers H."/>
            <person name="Grondin C."/>
        </authorList>
    </citation>
    <scope>NUCLEOTIDE SEQUENCE</scope>
    <source>
        <strain evidence="1">CLIB 1444</strain>
    </source>
</reference>
<evidence type="ECO:0000313" key="1">
    <source>
        <dbReference type="EMBL" id="CAH6719065.1"/>
    </source>
</evidence>
<name>A0ACA9Y268_9ASCO</name>
<gene>
    <name evidence="1" type="ORF">CLIB1444_02S00166</name>
</gene>
<proteinExistence type="predicted"/>
<dbReference type="EMBL" id="CALSDN010000002">
    <property type="protein sequence ID" value="CAH6719065.1"/>
    <property type="molecule type" value="Genomic_DNA"/>
</dbReference>
<keyword evidence="2" id="KW-1185">Reference proteome</keyword>
<accession>A0ACA9Y268</accession>